<gene>
    <name evidence="11" type="primary">fur</name>
    <name evidence="11" type="ORF">CARN1_0291</name>
</gene>
<evidence type="ECO:0000256" key="3">
    <source>
        <dbReference type="ARBA" id="ARBA00011738"/>
    </source>
</evidence>
<evidence type="ECO:0000256" key="8">
    <source>
        <dbReference type="ARBA" id="ARBA00023015"/>
    </source>
</evidence>
<comment type="subunit">
    <text evidence="3">Homodimer.</text>
</comment>
<name>E6PF80_9ZZZZ</name>
<keyword evidence="5" id="KW-0678">Repressor</keyword>
<evidence type="ECO:0000256" key="5">
    <source>
        <dbReference type="ARBA" id="ARBA00022491"/>
    </source>
</evidence>
<dbReference type="GO" id="GO:1900376">
    <property type="term" value="P:regulation of secondary metabolite biosynthetic process"/>
    <property type="evidence" value="ECO:0007669"/>
    <property type="project" value="TreeGrafter"/>
</dbReference>
<dbReference type="InterPro" id="IPR002481">
    <property type="entry name" value="FUR"/>
</dbReference>
<dbReference type="GO" id="GO:0005829">
    <property type="term" value="C:cytosol"/>
    <property type="evidence" value="ECO:0007669"/>
    <property type="project" value="TreeGrafter"/>
</dbReference>
<keyword evidence="9" id="KW-0238">DNA-binding</keyword>
<dbReference type="GO" id="GO:0008270">
    <property type="term" value="F:zinc ion binding"/>
    <property type="evidence" value="ECO:0007669"/>
    <property type="project" value="TreeGrafter"/>
</dbReference>
<dbReference type="GO" id="GO:0003700">
    <property type="term" value="F:DNA-binding transcription factor activity"/>
    <property type="evidence" value="ECO:0007669"/>
    <property type="project" value="InterPro"/>
</dbReference>
<keyword evidence="10" id="KW-0804">Transcription</keyword>
<keyword evidence="7" id="KW-0862">Zinc</keyword>
<dbReference type="PANTHER" id="PTHR33202">
    <property type="entry name" value="ZINC UPTAKE REGULATION PROTEIN"/>
    <property type="match status" value="1"/>
</dbReference>
<keyword evidence="6" id="KW-0479">Metal-binding</keyword>
<dbReference type="SUPFAM" id="SSF46785">
    <property type="entry name" value="Winged helix' DNA-binding domain"/>
    <property type="match status" value="1"/>
</dbReference>
<keyword evidence="8" id="KW-0805">Transcription regulation</keyword>
<dbReference type="EMBL" id="CABL01000005">
    <property type="protein sequence ID" value="CBH75116.1"/>
    <property type="molecule type" value="Genomic_DNA"/>
</dbReference>
<accession>E6PF80</accession>
<proteinExistence type="inferred from homology"/>
<dbReference type="GO" id="GO:0045892">
    <property type="term" value="P:negative regulation of DNA-templated transcription"/>
    <property type="evidence" value="ECO:0007669"/>
    <property type="project" value="TreeGrafter"/>
</dbReference>
<comment type="subcellular location">
    <subcellularLocation>
        <location evidence="1">Cytoplasm</location>
    </subcellularLocation>
</comment>
<keyword evidence="4" id="KW-0963">Cytoplasm</keyword>
<dbReference type="GO" id="GO:0000976">
    <property type="term" value="F:transcription cis-regulatory region binding"/>
    <property type="evidence" value="ECO:0007669"/>
    <property type="project" value="TreeGrafter"/>
</dbReference>
<protein>
    <submittedName>
        <fullName evidence="11">Ferric uptake regulation protein</fullName>
    </submittedName>
</protein>
<dbReference type="InterPro" id="IPR036388">
    <property type="entry name" value="WH-like_DNA-bd_sf"/>
</dbReference>
<dbReference type="Gene3D" id="3.30.1490.190">
    <property type="match status" value="1"/>
</dbReference>
<evidence type="ECO:0000313" key="11">
    <source>
        <dbReference type="EMBL" id="CBH75116.1"/>
    </source>
</evidence>
<evidence type="ECO:0000256" key="6">
    <source>
        <dbReference type="ARBA" id="ARBA00022723"/>
    </source>
</evidence>
<evidence type="ECO:0000256" key="2">
    <source>
        <dbReference type="ARBA" id="ARBA00007957"/>
    </source>
</evidence>
<evidence type="ECO:0000256" key="9">
    <source>
        <dbReference type="ARBA" id="ARBA00023125"/>
    </source>
</evidence>
<dbReference type="Gene3D" id="1.10.10.10">
    <property type="entry name" value="Winged helix-like DNA-binding domain superfamily/Winged helix DNA-binding domain"/>
    <property type="match status" value="1"/>
</dbReference>
<comment type="similarity">
    <text evidence="2">Belongs to the Fur family.</text>
</comment>
<evidence type="ECO:0000256" key="7">
    <source>
        <dbReference type="ARBA" id="ARBA00022833"/>
    </source>
</evidence>
<evidence type="ECO:0000256" key="10">
    <source>
        <dbReference type="ARBA" id="ARBA00023163"/>
    </source>
</evidence>
<evidence type="ECO:0000256" key="4">
    <source>
        <dbReference type="ARBA" id="ARBA00022490"/>
    </source>
</evidence>
<evidence type="ECO:0000256" key="1">
    <source>
        <dbReference type="ARBA" id="ARBA00004496"/>
    </source>
</evidence>
<sequence length="127" mass="14250">METEYETRPREAIARILRAEPRFFSAAELCARLDESGTPVSRATVYRTLERLAAKGEAALRLNDRGEATFMSCDNGHHHHAICRSCGRVEDVACGALDSFVDRLRSLHGFQLDDHSLEFHGKCRSCV</sequence>
<reference evidence="11" key="1">
    <citation type="submission" date="2009-10" db="EMBL/GenBank/DDBJ databases">
        <title>Diversity of trophic interactions inside an arsenic-rich microbial ecosystem.</title>
        <authorList>
            <person name="Bertin P.N."/>
            <person name="Heinrich-Salmeron A."/>
            <person name="Pelletier E."/>
            <person name="Goulhen-Chollet F."/>
            <person name="Arsene-Ploetze F."/>
            <person name="Gallien S."/>
            <person name="Calteau A."/>
            <person name="Vallenet D."/>
            <person name="Casiot C."/>
            <person name="Chane-Woon-Ming B."/>
            <person name="Giloteaux L."/>
            <person name="Barakat M."/>
            <person name="Bonnefoy V."/>
            <person name="Bruneel O."/>
            <person name="Chandler M."/>
            <person name="Cleiss J."/>
            <person name="Duran R."/>
            <person name="Elbaz-Poulichet F."/>
            <person name="Fonknechten N."/>
            <person name="Lauga B."/>
            <person name="Mornico D."/>
            <person name="Ortet P."/>
            <person name="Schaeffer C."/>
            <person name="Siguier P."/>
            <person name="Alexander Thil Smith A."/>
            <person name="Van Dorsselaer A."/>
            <person name="Weissenbach J."/>
            <person name="Medigue C."/>
            <person name="Le Paslier D."/>
        </authorList>
    </citation>
    <scope>NUCLEOTIDE SEQUENCE</scope>
</reference>
<dbReference type="Pfam" id="PF01475">
    <property type="entry name" value="FUR"/>
    <property type="match status" value="1"/>
</dbReference>
<dbReference type="PANTHER" id="PTHR33202:SF2">
    <property type="entry name" value="FERRIC UPTAKE REGULATION PROTEIN"/>
    <property type="match status" value="1"/>
</dbReference>
<dbReference type="AlphaFoldDB" id="E6PF80"/>
<organism evidence="11">
    <name type="scientific">mine drainage metagenome</name>
    <dbReference type="NCBI Taxonomy" id="410659"/>
    <lineage>
        <taxon>unclassified sequences</taxon>
        <taxon>metagenomes</taxon>
        <taxon>ecological metagenomes</taxon>
    </lineage>
</organism>
<dbReference type="InterPro" id="IPR043135">
    <property type="entry name" value="Fur_C"/>
</dbReference>
<comment type="caution">
    <text evidence="11">The sequence shown here is derived from an EMBL/GenBank/DDBJ whole genome shotgun (WGS) entry which is preliminary data.</text>
</comment>
<dbReference type="CDD" id="cd07153">
    <property type="entry name" value="Fur_like"/>
    <property type="match status" value="1"/>
</dbReference>
<dbReference type="InterPro" id="IPR036390">
    <property type="entry name" value="WH_DNA-bd_sf"/>
</dbReference>